<organism evidence="2 3">
    <name type="scientific">Lacrimispora amygdalina</name>
    <dbReference type="NCBI Taxonomy" id="253257"/>
    <lineage>
        <taxon>Bacteria</taxon>
        <taxon>Bacillati</taxon>
        <taxon>Bacillota</taxon>
        <taxon>Clostridia</taxon>
        <taxon>Lachnospirales</taxon>
        <taxon>Lachnospiraceae</taxon>
        <taxon>Lacrimispora</taxon>
    </lineage>
</organism>
<proteinExistence type="predicted"/>
<dbReference type="RefSeq" id="WP_117418570.1">
    <property type="nucleotide sequence ID" value="NZ_BRPJ01000055.1"/>
</dbReference>
<gene>
    <name evidence="2" type="ORF">DS742_19105</name>
    <name evidence="1" type="ORF">LAD12857_30060</name>
</gene>
<evidence type="ECO:0000313" key="1">
    <source>
        <dbReference type="EMBL" id="GLB31083.1"/>
    </source>
</evidence>
<protein>
    <submittedName>
        <fullName evidence="2">Uncharacterized protein</fullName>
    </submittedName>
</protein>
<comment type="caution">
    <text evidence="2">The sequence shown here is derived from an EMBL/GenBank/DDBJ whole genome shotgun (WGS) entry which is preliminary data.</text>
</comment>
<reference evidence="1 4" key="2">
    <citation type="journal article" date="2024" name="Int. J. Syst. Evol. Microbiol.">
        <title>Lacrimispora brassicae sp. nov. isolated from fermented cabbage, and proposal of Clostridium indicum Gundawar et al. 2019 and Clostridium methoxybenzovorans Mechichi et al. 1999 as heterotypic synonyms of Lacrimispora amygdalina (Parshina et al. 2003) Haas and Blanchard 2020 and Lacrimispora indolis (McClung and McCoy 1957) Haas and Blanchard 2020, respectively.</title>
        <authorList>
            <person name="Kobayashi H."/>
            <person name="Tanizawa Y."/>
            <person name="Sakamoto M."/>
            <person name="Ohkuma M."/>
            <person name="Tohno M."/>
        </authorList>
    </citation>
    <scope>NUCLEOTIDE SEQUENCE [LARGE SCALE GENOMIC DNA]</scope>
    <source>
        <strain evidence="1 4">DSM 12857</strain>
    </source>
</reference>
<dbReference type="EMBL" id="BRPJ01000055">
    <property type="protein sequence ID" value="GLB31083.1"/>
    <property type="molecule type" value="Genomic_DNA"/>
</dbReference>
<evidence type="ECO:0000313" key="4">
    <source>
        <dbReference type="Proteomes" id="UP001419084"/>
    </source>
</evidence>
<dbReference type="Proteomes" id="UP000260680">
    <property type="component" value="Unassembled WGS sequence"/>
</dbReference>
<accession>A0A3E2N8U0</accession>
<evidence type="ECO:0000313" key="2">
    <source>
        <dbReference type="EMBL" id="RFZ77301.1"/>
    </source>
</evidence>
<name>A0A3E2N8U0_9FIRM</name>
<dbReference type="AlphaFoldDB" id="A0A3E2N8U0"/>
<evidence type="ECO:0000313" key="3">
    <source>
        <dbReference type="Proteomes" id="UP000260680"/>
    </source>
</evidence>
<keyword evidence="4" id="KW-1185">Reference proteome</keyword>
<dbReference type="EMBL" id="QOHO01000064">
    <property type="protein sequence ID" value="RFZ77301.1"/>
    <property type="molecule type" value="Genomic_DNA"/>
</dbReference>
<reference evidence="2 3" key="1">
    <citation type="submission" date="2018-07" db="EMBL/GenBank/DDBJ databases">
        <title>New species, Clostridium PI-S10-A1B.</title>
        <authorList>
            <person name="Krishna G."/>
            <person name="Summeta K."/>
            <person name="Shikha S."/>
            <person name="Prabhu P.B."/>
            <person name="Suresh K."/>
        </authorList>
    </citation>
    <scope>NUCLEOTIDE SEQUENCE [LARGE SCALE GENOMIC DNA]</scope>
    <source>
        <strain evidence="2 3">PI-S10-A1B</strain>
    </source>
</reference>
<sequence>MEGDSEHGFSIYAFKYDDVYMVNRRGSNNVFNKHIVSNGTYNFYVFTETNNDKEIIYRIVIDNMFPSDSQAFKEWTINKFMGTELVNTEFSDLKLSSDNKTVTVTYIKDGDFKTALYNMEDYTNNLIGK</sequence>
<dbReference type="Proteomes" id="UP001419084">
    <property type="component" value="Unassembled WGS sequence"/>
</dbReference>